<dbReference type="InterPro" id="IPR029016">
    <property type="entry name" value="GAF-like_dom_sf"/>
</dbReference>
<evidence type="ECO:0000313" key="10">
    <source>
        <dbReference type="EMBL" id="GHA84591.1"/>
    </source>
</evidence>
<comment type="caution">
    <text evidence="10">The sequence shown here is derived from an EMBL/GenBank/DDBJ whole genome shotgun (WGS) entry which is preliminary data.</text>
</comment>
<evidence type="ECO:0000256" key="2">
    <source>
        <dbReference type="ARBA" id="ARBA00012438"/>
    </source>
</evidence>
<evidence type="ECO:0000256" key="4">
    <source>
        <dbReference type="ARBA" id="ARBA00022679"/>
    </source>
</evidence>
<evidence type="ECO:0000259" key="9">
    <source>
        <dbReference type="SMART" id="SM00911"/>
    </source>
</evidence>
<feature type="domain" description="Signal transduction histidine kinase HWE region" evidence="9">
    <location>
        <begin position="170"/>
        <end position="253"/>
    </location>
</feature>
<proteinExistence type="predicted"/>
<gene>
    <name evidence="10" type="ORF">GCM10009069_04630</name>
</gene>
<comment type="catalytic activity">
    <reaction evidence="1">
        <text>ATP + protein L-histidine = ADP + protein N-phospho-L-histidine.</text>
        <dbReference type="EC" id="2.7.13.3"/>
    </reaction>
</comment>
<dbReference type="GO" id="GO:0004673">
    <property type="term" value="F:protein histidine kinase activity"/>
    <property type="evidence" value="ECO:0007669"/>
    <property type="project" value="UniProtKB-EC"/>
</dbReference>
<evidence type="ECO:0000259" key="8">
    <source>
        <dbReference type="SMART" id="SM00065"/>
    </source>
</evidence>
<evidence type="ECO:0000256" key="1">
    <source>
        <dbReference type="ARBA" id="ARBA00000085"/>
    </source>
</evidence>
<keyword evidence="3" id="KW-0597">Phosphoprotein</keyword>
<evidence type="ECO:0000256" key="6">
    <source>
        <dbReference type="ARBA" id="ARBA00022777"/>
    </source>
</evidence>
<protein>
    <recommendedName>
        <fullName evidence="2">histidine kinase</fullName>
        <ecNumber evidence="2">2.7.13.3</ecNumber>
    </recommendedName>
</protein>
<feature type="domain" description="GAF" evidence="8">
    <location>
        <begin position="19"/>
        <end position="162"/>
    </location>
</feature>
<dbReference type="SMART" id="SM00065">
    <property type="entry name" value="GAF"/>
    <property type="match status" value="1"/>
</dbReference>
<dbReference type="EMBL" id="BMZH01000002">
    <property type="protein sequence ID" value="GHA84591.1"/>
    <property type="molecule type" value="Genomic_DNA"/>
</dbReference>
<dbReference type="Pfam" id="PF07536">
    <property type="entry name" value="HWE_HK"/>
    <property type="match status" value="1"/>
</dbReference>
<dbReference type="InterPro" id="IPR003018">
    <property type="entry name" value="GAF"/>
</dbReference>
<dbReference type="Gene3D" id="3.30.450.40">
    <property type="match status" value="1"/>
</dbReference>
<evidence type="ECO:0000256" key="7">
    <source>
        <dbReference type="ARBA" id="ARBA00022840"/>
    </source>
</evidence>
<dbReference type="InterPro" id="IPR011102">
    <property type="entry name" value="Sig_transdc_His_kinase_HWE"/>
</dbReference>
<name>A0A8J3G1F2_9PROT</name>
<dbReference type="SUPFAM" id="SSF55781">
    <property type="entry name" value="GAF domain-like"/>
    <property type="match status" value="1"/>
</dbReference>
<dbReference type="GO" id="GO:0005524">
    <property type="term" value="F:ATP binding"/>
    <property type="evidence" value="ECO:0007669"/>
    <property type="project" value="UniProtKB-KW"/>
</dbReference>
<evidence type="ECO:0000256" key="3">
    <source>
        <dbReference type="ARBA" id="ARBA00022553"/>
    </source>
</evidence>
<keyword evidence="6" id="KW-0418">Kinase</keyword>
<dbReference type="PANTHER" id="PTHR43102:SF2">
    <property type="entry name" value="GAF DOMAIN-CONTAINING PROTEIN"/>
    <property type="match status" value="1"/>
</dbReference>
<dbReference type="AlphaFoldDB" id="A0A8J3G1F2"/>
<evidence type="ECO:0000256" key="5">
    <source>
        <dbReference type="ARBA" id="ARBA00022741"/>
    </source>
</evidence>
<dbReference type="PANTHER" id="PTHR43102">
    <property type="entry name" value="SLR1143 PROTEIN"/>
    <property type="match status" value="1"/>
</dbReference>
<accession>A0A8J3G1F2</accession>
<sequence length="362" mass="40499">MLETDRLNALWATKLLDSQPEERFDRLTRLAASALDADVALISLIDEHRQWFKSKQGTDVCETDRDIAFCDHTILQADVMVVLDMTHDARFFENPLVTGEPKVRFYAGAQLVTKEGHAIGTLCILDHQPRLDFSARDQQMLKDLAASVMTEVEILQQSQLVEDLSVINEELRHRMGNMYAHVSALVSMLGRNEEDKDTLVRRLREKIAALGQTQSLLAANKWASVPMSYLVKTTLEPFINPANMGRVTIQQSDDFDVSPRGAFILTLMLSELATNAVKQGALGPREGTMRVAWQTGDHITLNWDETLEDGVSGKLGKGFGSQMLTRIVPMDLQGEAHYNLDNEGLSYRVTAKPNRLCSELKA</sequence>
<keyword evidence="11" id="KW-1185">Reference proteome</keyword>
<reference evidence="10" key="1">
    <citation type="journal article" date="2014" name="Int. J. Syst. Evol. Microbiol.">
        <title>Complete genome sequence of Corynebacterium casei LMG S-19264T (=DSM 44701T), isolated from a smear-ripened cheese.</title>
        <authorList>
            <consortium name="US DOE Joint Genome Institute (JGI-PGF)"/>
            <person name="Walter F."/>
            <person name="Albersmeier A."/>
            <person name="Kalinowski J."/>
            <person name="Ruckert C."/>
        </authorList>
    </citation>
    <scope>NUCLEOTIDE SEQUENCE</scope>
    <source>
        <strain evidence="10">KCTC 32513</strain>
    </source>
</reference>
<dbReference type="EC" id="2.7.13.3" evidence="2"/>
<keyword evidence="4" id="KW-0808">Transferase</keyword>
<dbReference type="Pfam" id="PF01590">
    <property type="entry name" value="GAF"/>
    <property type="match status" value="1"/>
</dbReference>
<keyword evidence="7" id="KW-0067">ATP-binding</keyword>
<evidence type="ECO:0000313" key="11">
    <source>
        <dbReference type="Proteomes" id="UP000634004"/>
    </source>
</evidence>
<reference evidence="10" key="2">
    <citation type="submission" date="2020-09" db="EMBL/GenBank/DDBJ databases">
        <authorList>
            <person name="Sun Q."/>
            <person name="Kim S."/>
        </authorList>
    </citation>
    <scope>NUCLEOTIDE SEQUENCE</scope>
    <source>
        <strain evidence="10">KCTC 32513</strain>
    </source>
</reference>
<keyword evidence="5" id="KW-0547">Nucleotide-binding</keyword>
<dbReference type="SMART" id="SM00911">
    <property type="entry name" value="HWE_HK"/>
    <property type="match status" value="1"/>
</dbReference>
<dbReference type="RefSeq" id="WP_189495035.1">
    <property type="nucleotide sequence ID" value="NZ_BMZH01000002.1"/>
</dbReference>
<organism evidence="10 11">
    <name type="scientific">Algimonas arctica</name>
    <dbReference type="NCBI Taxonomy" id="1479486"/>
    <lineage>
        <taxon>Bacteria</taxon>
        <taxon>Pseudomonadati</taxon>
        <taxon>Pseudomonadota</taxon>
        <taxon>Alphaproteobacteria</taxon>
        <taxon>Maricaulales</taxon>
        <taxon>Robiginitomaculaceae</taxon>
        <taxon>Algimonas</taxon>
    </lineage>
</organism>
<dbReference type="Proteomes" id="UP000634004">
    <property type="component" value="Unassembled WGS sequence"/>
</dbReference>